<evidence type="ECO:0000256" key="1">
    <source>
        <dbReference type="SAM" id="Phobius"/>
    </source>
</evidence>
<proteinExistence type="predicted"/>
<sequence>MTLHKQGDNEIKQELARQAAELDKLMREEQGLDKVLASGFKGGLGAVMAIAYVLAILLAVAIFYCGYQFFTVAPTQQQFWGILLLLAFQAQVGTKLWIWLETQRSSTLRELKRLELAVQQLSQR</sequence>
<organism evidence="2">
    <name type="scientific">Rheinheimera sp. BAL341</name>
    <dbReference type="NCBI Taxonomy" id="1708203"/>
    <lineage>
        <taxon>Bacteria</taxon>
        <taxon>Pseudomonadati</taxon>
        <taxon>Pseudomonadota</taxon>
        <taxon>Gammaproteobacteria</taxon>
        <taxon>Chromatiales</taxon>
        <taxon>Chromatiaceae</taxon>
        <taxon>Rheinheimera</taxon>
    </lineage>
</organism>
<dbReference type="AlphaFoldDB" id="A0A486XUY8"/>
<dbReference type="EMBL" id="CAAJGR010000026">
    <property type="protein sequence ID" value="VHO06306.1"/>
    <property type="molecule type" value="Genomic_DNA"/>
</dbReference>
<keyword evidence="1" id="KW-0812">Transmembrane</keyword>
<evidence type="ECO:0000313" key="2">
    <source>
        <dbReference type="EMBL" id="VHO06306.1"/>
    </source>
</evidence>
<name>A0A486XUY8_9GAMM</name>
<keyword evidence="1" id="KW-0472">Membrane</keyword>
<keyword evidence="1" id="KW-1133">Transmembrane helix</keyword>
<protein>
    <submittedName>
        <fullName evidence="2">Uncharacterized protein</fullName>
    </submittedName>
</protein>
<reference evidence="2" key="1">
    <citation type="submission" date="2019-04" db="EMBL/GenBank/DDBJ databases">
        <authorList>
            <person name="Brambilla D."/>
        </authorList>
    </citation>
    <scope>NUCLEOTIDE SEQUENCE</scope>
    <source>
        <strain evidence="2">BAL1</strain>
    </source>
</reference>
<feature type="transmembrane region" description="Helical" evidence="1">
    <location>
        <begin position="44"/>
        <end position="67"/>
    </location>
</feature>
<feature type="transmembrane region" description="Helical" evidence="1">
    <location>
        <begin position="79"/>
        <end position="100"/>
    </location>
</feature>
<accession>A0A486XUY8</accession>
<dbReference type="Pfam" id="PF20556">
    <property type="entry name" value="DUF6768"/>
    <property type="match status" value="1"/>
</dbReference>
<dbReference type="InterPro" id="IPR046659">
    <property type="entry name" value="DUF6768"/>
</dbReference>
<gene>
    <name evidence="2" type="ORF">BAL341_3333</name>
</gene>